<evidence type="ECO:0008006" key="4">
    <source>
        <dbReference type="Google" id="ProtNLM"/>
    </source>
</evidence>
<reference evidence="3" key="1">
    <citation type="submission" date="2016-10" db="EMBL/GenBank/DDBJ databases">
        <authorList>
            <person name="Varghese N."/>
            <person name="Submissions S."/>
        </authorList>
    </citation>
    <scope>NUCLEOTIDE SEQUENCE [LARGE SCALE GENOMIC DNA]</scope>
    <source>
        <strain evidence="3">DSM 22965</strain>
    </source>
</reference>
<dbReference type="OrthoDB" id="5197832at2"/>
<keyword evidence="1" id="KW-0812">Transmembrane</keyword>
<feature type="transmembrane region" description="Helical" evidence="1">
    <location>
        <begin position="6"/>
        <end position="26"/>
    </location>
</feature>
<name>A0A1H1SEB3_9MICO</name>
<dbReference type="EMBL" id="LT629734">
    <property type="protein sequence ID" value="SDS46282.1"/>
    <property type="molecule type" value="Genomic_DNA"/>
</dbReference>
<accession>A0A1H1SEB3</accession>
<gene>
    <name evidence="2" type="ORF">SAMN04489719_2376</name>
</gene>
<dbReference type="AlphaFoldDB" id="A0A1H1SEB3"/>
<keyword evidence="3" id="KW-1185">Reference proteome</keyword>
<keyword evidence="1" id="KW-0472">Membrane</keyword>
<feature type="transmembrane region" description="Helical" evidence="1">
    <location>
        <begin position="69"/>
        <end position="88"/>
    </location>
</feature>
<organism evidence="2 3">
    <name type="scientific">Agrococcus carbonis</name>
    <dbReference type="NCBI Taxonomy" id="684552"/>
    <lineage>
        <taxon>Bacteria</taxon>
        <taxon>Bacillati</taxon>
        <taxon>Actinomycetota</taxon>
        <taxon>Actinomycetes</taxon>
        <taxon>Micrococcales</taxon>
        <taxon>Microbacteriaceae</taxon>
        <taxon>Agrococcus</taxon>
    </lineage>
</organism>
<sequence length="123" mass="13032">MISWLMLAQAIALGAIGAVVAIAGIMRRPFGDWVLGAAALTFLTLVVQVVASIIAPIAGAGPTGDLLEYWTYLITAVVIPPAAVLWALIDKKGEWSTLVVGIGILACAVMVYRMHQIWFVQVA</sequence>
<feature type="transmembrane region" description="Helical" evidence="1">
    <location>
        <begin position="95"/>
        <end position="114"/>
    </location>
</feature>
<evidence type="ECO:0000256" key="1">
    <source>
        <dbReference type="SAM" id="Phobius"/>
    </source>
</evidence>
<evidence type="ECO:0000313" key="3">
    <source>
        <dbReference type="Proteomes" id="UP000199649"/>
    </source>
</evidence>
<feature type="transmembrane region" description="Helical" evidence="1">
    <location>
        <begin position="33"/>
        <end position="57"/>
    </location>
</feature>
<evidence type="ECO:0000313" key="2">
    <source>
        <dbReference type="EMBL" id="SDS46282.1"/>
    </source>
</evidence>
<dbReference type="RefSeq" id="WP_092667195.1">
    <property type="nucleotide sequence ID" value="NZ_LT629734.1"/>
</dbReference>
<dbReference type="STRING" id="684552.SAMN04489719_2376"/>
<protein>
    <recommendedName>
        <fullName evidence="4">Integral membrane protein</fullName>
    </recommendedName>
</protein>
<dbReference type="Proteomes" id="UP000199649">
    <property type="component" value="Chromosome I"/>
</dbReference>
<keyword evidence="1" id="KW-1133">Transmembrane helix</keyword>
<proteinExistence type="predicted"/>